<dbReference type="OrthoDB" id="8061355at2759"/>
<evidence type="ECO:0000256" key="7">
    <source>
        <dbReference type="ARBA" id="ARBA00022840"/>
    </source>
</evidence>
<dbReference type="InterPro" id="IPR027417">
    <property type="entry name" value="P-loop_NTPase"/>
</dbReference>
<evidence type="ECO:0000313" key="12">
    <source>
        <dbReference type="EMBL" id="ORY20193.1"/>
    </source>
</evidence>
<dbReference type="InterPro" id="IPR026082">
    <property type="entry name" value="ABCA"/>
</dbReference>
<evidence type="ECO:0000256" key="8">
    <source>
        <dbReference type="ARBA" id="ARBA00022989"/>
    </source>
</evidence>
<feature type="transmembrane region" description="Helical" evidence="10">
    <location>
        <begin position="1176"/>
        <end position="1198"/>
    </location>
</feature>
<evidence type="ECO:0000256" key="5">
    <source>
        <dbReference type="ARBA" id="ARBA00022737"/>
    </source>
</evidence>
<feature type="transmembrane region" description="Helical" evidence="10">
    <location>
        <begin position="1018"/>
        <end position="1043"/>
    </location>
</feature>
<feature type="transmembrane region" description="Helical" evidence="10">
    <location>
        <begin position="189"/>
        <end position="211"/>
    </location>
</feature>
<evidence type="ECO:0000256" key="3">
    <source>
        <dbReference type="ARBA" id="ARBA00022448"/>
    </source>
</evidence>
<feature type="transmembrane region" description="Helical" evidence="10">
    <location>
        <begin position="817"/>
        <end position="840"/>
    </location>
</feature>
<dbReference type="EMBL" id="MCOG01000298">
    <property type="protein sequence ID" value="ORY20193.1"/>
    <property type="molecule type" value="Genomic_DNA"/>
</dbReference>
<gene>
    <name evidence="12" type="ORF">LY90DRAFT_676905</name>
</gene>
<evidence type="ECO:0000256" key="9">
    <source>
        <dbReference type="ARBA" id="ARBA00023136"/>
    </source>
</evidence>
<feature type="transmembrane region" description="Helical" evidence="10">
    <location>
        <begin position="1132"/>
        <end position="1155"/>
    </location>
</feature>
<feature type="transmembrane region" description="Helical" evidence="10">
    <location>
        <begin position="1088"/>
        <end position="1112"/>
    </location>
</feature>
<keyword evidence="5" id="KW-0677">Repeat</keyword>
<dbReference type="PANTHER" id="PTHR19229:SF36">
    <property type="entry name" value="ATP-BINDING CASSETTE SUB-FAMILY A MEMBER 2"/>
    <property type="match status" value="1"/>
</dbReference>
<evidence type="ECO:0000256" key="1">
    <source>
        <dbReference type="ARBA" id="ARBA00004141"/>
    </source>
</evidence>
<feature type="transmembrane region" description="Helical" evidence="10">
    <location>
        <begin position="324"/>
        <end position="343"/>
    </location>
</feature>
<dbReference type="CDD" id="cd03263">
    <property type="entry name" value="ABC_subfamily_A"/>
    <property type="match status" value="2"/>
</dbReference>
<evidence type="ECO:0000313" key="13">
    <source>
        <dbReference type="Proteomes" id="UP000193920"/>
    </source>
</evidence>
<keyword evidence="13" id="KW-1185">Reference proteome</keyword>
<keyword evidence="6" id="KW-0547">Nucleotide-binding</keyword>
<evidence type="ECO:0000256" key="10">
    <source>
        <dbReference type="SAM" id="Phobius"/>
    </source>
</evidence>
<organism evidence="12 13">
    <name type="scientific">Neocallimastix californiae</name>
    <dbReference type="NCBI Taxonomy" id="1754190"/>
    <lineage>
        <taxon>Eukaryota</taxon>
        <taxon>Fungi</taxon>
        <taxon>Fungi incertae sedis</taxon>
        <taxon>Chytridiomycota</taxon>
        <taxon>Chytridiomycota incertae sedis</taxon>
        <taxon>Neocallimastigomycetes</taxon>
        <taxon>Neocallimastigales</taxon>
        <taxon>Neocallimastigaceae</taxon>
        <taxon>Neocallimastix</taxon>
    </lineage>
</organism>
<dbReference type="Pfam" id="PF00005">
    <property type="entry name" value="ABC_tran"/>
    <property type="match status" value="2"/>
</dbReference>
<evidence type="ECO:0000256" key="4">
    <source>
        <dbReference type="ARBA" id="ARBA00022692"/>
    </source>
</evidence>
<keyword evidence="9 10" id="KW-0472">Membrane</keyword>
<protein>
    <submittedName>
        <fullName evidence="12">p-loop containing nucleoside triphosphate hydrolase protein</fullName>
    </submittedName>
</protein>
<comment type="subcellular location">
    <subcellularLocation>
        <location evidence="1">Membrane</location>
        <topology evidence="1">Multi-pass membrane protein</topology>
    </subcellularLocation>
</comment>
<dbReference type="Proteomes" id="UP000193920">
    <property type="component" value="Unassembled WGS sequence"/>
</dbReference>
<keyword evidence="3" id="KW-0813">Transport</keyword>
<dbReference type="PANTHER" id="PTHR19229">
    <property type="entry name" value="ATP-BINDING CASSETTE TRANSPORTER SUBFAMILY A ABCA"/>
    <property type="match status" value="1"/>
</dbReference>
<dbReference type="FunFam" id="3.40.50.300:FF:000436">
    <property type="entry name" value="ATP binding cassette subfamily A member 9"/>
    <property type="match status" value="1"/>
</dbReference>
<dbReference type="FunFam" id="3.40.50.300:FF:000335">
    <property type="entry name" value="ATP binding cassette subfamily A member 5"/>
    <property type="match status" value="1"/>
</dbReference>
<comment type="similarity">
    <text evidence="2">Belongs to the ABC transporter superfamily. ABCA family.</text>
</comment>
<feature type="domain" description="ABC transporter" evidence="11">
    <location>
        <begin position="1250"/>
        <end position="1485"/>
    </location>
</feature>
<dbReference type="GO" id="GO:0005319">
    <property type="term" value="F:lipid transporter activity"/>
    <property type="evidence" value="ECO:0007669"/>
    <property type="project" value="TreeGrafter"/>
</dbReference>
<dbReference type="SUPFAM" id="SSF52540">
    <property type="entry name" value="P-loop containing nucleoside triphosphate hydrolases"/>
    <property type="match status" value="2"/>
</dbReference>
<dbReference type="PROSITE" id="PS50893">
    <property type="entry name" value="ABC_TRANSPORTER_2"/>
    <property type="match status" value="2"/>
</dbReference>
<dbReference type="GO" id="GO:0005886">
    <property type="term" value="C:plasma membrane"/>
    <property type="evidence" value="ECO:0007669"/>
    <property type="project" value="UniProtKB-ARBA"/>
</dbReference>
<evidence type="ECO:0000259" key="11">
    <source>
        <dbReference type="PROSITE" id="PS50893"/>
    </source>
</evidence>
<reference evidence="12 13" key="1">
    <citation type="submission" date="2016-08" db="EMBL/GenBank/DDBJ databases">
        <title>A Parts List for Fungal Cellulosomes Revealed by Comparative Genomics.</title>
        <authorList>
            <consortium name="DOE Joint Genome Institute"/>
            <person name="Haitjema C.H."/>
            <person name="Gilmore S.P."/>
            <person name="Henske J.K."/>
            <person name="Solomon K.V."/>
            <person name="De Groot R."/>
            <person name="Kuo A."/>
            <person name="Mondo S.J."/>
            <person name="Salamov A.A."/>
            <person name="Labutti K."/>
            <person name="Zhao Z."/>
            <person name="Chiniquy J."/>
            <person name="Barry K."/>
            <person name="Brewer H.M."/>
            <person name="Purvine S.O."/>
            <person name="Wright A.T."/>
            <person name="Boxma B."/>
            <person name="Van Alen T."/>
            <person name="Hackstein J.H."/>
            <person name="Baker S.E."/>
            <person name="Grigoriev I.V."/>
            <person name="O'Malley M.A."/>
        </authorList>
    </citation>
    <scope>NUCLEOTIDE SEQUENCE [LARGE SCALE GENOMIC DNA]</scope>
    <source>
        <strain evidence="12 13">G1</strain>
    </source>
</reference>
<dbReference type="Gene3D" id="3.40.50.300">
    <property type="entry name" value="P-loop containing nucleotide triphosphate hydrolases"/>
    <property type="match status" value="2"/>
</dbReference>
<dbReference type="GO" id="GO:0005524">
    <property type="term" value="F:ATP binding"/>
    <property type="evidence" value="ECO:0007669"/>
    <property type="project" value="UniProtKB-KW"/>
</dbReference>
<dbReference type="GO" id="GO:0016887">
    <property type="term" value="F:ATP hydrolysis activity"/>
    <property type="evidence" value="ECO:0007669"/>
    <property type="project" value="InterPro"/>
</dbReference>
<dbReference type="InterPro" id="IPR013525">
    <property type="entry name" value="ABC2_TM"/>
</dbReference>
<feature type="transmembrane region" description="Helical" evidence="10">
    <location>
        <begin position="297"/>
        <end position="317"/>
    </location>
</feature>
<feature type="transmembrane region" description="Helical" evidence="10">
    <location>
        <begin position="1049"/>
        <end position="1076"/>
    </location>
</feature>
<accession>A0A1Y2ACA2</accession>
<sequence length="1567" mass="181089">MFDSILIYDLHLKLNIEKNENSVFIQHENITSTEILKYKNNEKTINVGFVIPNNNNDIIDSIVNNKIFEGFNLHSIPFKTNKDMEDYYKSNTNSLNAGVIINPDLLSYTLRVDGSSIPDPSILKEDYNSLSEKDNTDRYLSLFTPLQSAIDQALIQLKTHDNTLSITSSLGKLPLKYVGDKVKIAFSDIFTIFLLEILFIFPVISVVQLIVSENESNIKSYLISIGMHPSSFWLSWLISNTIYLYVIALLMCIMFVFFKVFSLIIGIVVFIFFCIYCSSLVSFSLLFSTFFKSAKTAYSITDISFTLFVGTYLFFYLISKKLKLIVSIFLSPVSMGLGLERLIFLQKSKLSSFISVFTDFDVLIPLGILLWNTLFYFGLALIFDSYFSEKDQSFLSFKRKPKKVLKSNDKDSSSKYKDDIENYFTYQESFIEVKNIYKEFKTYKNHVLAVNNVSFKAYKNEIFCLLGHNGSGKSTLLKIMTGIVRPNRGIITYDGQEFNKNKKDIRIDLGICTQDNILFDFLTVEENIKIFSGLKGVKTNVDEVLKKVDLWMKKKTDVENLSGGQKRKLCIGIAILGNPKYIFLDEPTTGLDPVSRRKIWHLLSDLKKNKIILLTTHYMDEADILADRKLILSNGVIRCLGTSVYLKNHFNMMYHLNVQTNYPNDVHKIIQKIIPSAKYNVDDLKNLENDLMKETQSSMIDEYIWKLSINSTSKFKELFKELNKLTSSKVVKKYSIKAPSLEELFIQLTENKQPSLNKINSGTIERNNWETKEFETLVVNDYKNLPKPSEIKNISSLKKLFKLIGLRFKIYFRNIPFLFNVIIIPVILSIALFISLKLFVNNGLVQFNEREISPSLYNQEIWNFDIGNSNRDQSFFTRNKLIQKIEFNNITNFNNYTYSSLNNKEFVSSISGTVDNNSNYLFNVYYNETKVHSVPSIINYISNVVLGSKNIESPLSMKSHPFPYYNILDRQIILNSACMAVGMILIISLIKYGASVVRERKELIVKQLHLNGINGKIYWLYLLIPDFFFAIITCILIFAVALICKYDAFYNLYAIIIMIITFILCSLGSLLFQYCLSFLFKKVESAYSVLPVINIFCILVGYGVNSIISVIYNDSPNLLSIFNKASLWFQTGLSFLYPSYGIISIINLLTWMKFLNNINKDKYLLTILNYLNYDNGISRILIAVFLSIIFYWIILIILDKKYNKVVFKSGRTTRSMMLENEKYLKAHEQNVYDEYELTKNNYNNYPISVLNLQKVFKDKSKEHLQGPYKLVLENISFHIDQNECFGLLGPNGVGKTTTLNILSNSISPDYGDVFYDGTSMKNISNLNIGYCNQNDILWKELTLREHLEFFLELRGYPKKELKRCATQYINYCNLEEHQNKKINHLSGGTKRKLSVLLAVCGYPKYIILDEPTASMDPYTKRFIWDIIKDIKTQRQSSIIMTTHSMEEAKALCDRLTILLNGRLSCIGTPKFLTSTYATNYILDFESDVPSTVHEEIFENPSSLFHKVKYTWERETNTRYKYIIEKKYNIGRLFELLERAKSQNKINDYTITEASLEDIFLDFVNKSH</sequence>
<dbReference type="SMART" id="SM00382">
    <property type="entry name" value="AAA"/>
    <property type="match status" value="2"/>
</dbReference>
<feature type="transmembrane region" description="Helical" evidence="10">
    <location>
        <begin position="231"/>
        <end position="257"/>
    </location>
</feature>
<proteinExistence type="inferred from homology"/>
<dbReference type="STRING" id="1754190.A0A1Y2ACA2"/>
<keyword evidence="8 10" id="KW-1133">Transmembrane helix</keyword>
<dbReference type="InterPro" id="IPR017871">
    <property type="entry name" value="ABC_transporter-like_CS"/>
</dbReference>
<keyword evidence="4 10" id="KW-0812">Transmembrane</keyword>
<name>A0A1Y2ACA2_9FUNG</name>
<evidence type="ECO:0000256" key="6">
    <source>
        <dbReference type="ARBA" id="ARBA00022741"/>
    </source>
</evidence>
<feature type="domain" description="ABC transporter" evidence="11">
    <location>
        <begin position="431"/>
        <end position="659"/>
    </location>
</feature>
<dbReference type="Pfam" id="PF12698">
    <property type="entry name" value="ABC2_membrane_3"/>
    <property type="match status" value="2"/>
</dbReference>
<dbReference type="InterPro" id="IPR003439">
    <property type="entry name" value="ABC_transporter-like_ATP-bd"/>
</dbReference>
<evidence type="ECO:0000256" key="2">
    <source>
        <dbReference type="ARBA" id="ARBA00008869"/>
    </source>
</evidence>
<keyword evidence="7" id="KW-0067">ATP-binding</keyword>
<feature type="transmembrane region" description="Helical" evidence="10">
    <location>
        <begin position="264"/>
        <end position="291"/>
    </location>
</feature>
<comment type="caution">
    <text evidence="12">The sequence shown here is derived from an EMBL/GenBank/DDBJ whole genome shotgun (WGS) entry which is preliminary data.</text>
</comment>
<dbReference type="InterPro" id="IPR003593">
    <property type="entry name" value="AAA+_ATPase"/>
</dbReference>
<keyword evidence="12" id="KW-0378">Hydrolase</keyword>
<dbReference type="PROSITE" id="PS00211">
    <property type="entry name" value="ABC_TRANSPORTER_1"/>
    <property type="match status" value="1"/>
</dbReference>
<feature type="transmembrane region" description="Helical" evidence="10">
    <location>
        <begin position="363"/>
        <end position="383"/>
    </location>
</feature>
<feature type="transmembrane region" description="Helical" evidence="10">
    <location>
        <begin position="972"/>
        <end position="997"/>
    </location>
</feature>
<dbReference type="GO" id="GO:0140359">
    <property type="term" value="F:ABC-type transporter activity"/>
    <property type="evidence" value="ECO:0007669"/>
    <property type="project" value="InterPro"/>
</dbReference>